<dbReference type="GO" id="GO:0005576">
    <property type="term" value="C:extracellular region"/>
    <property type="evidence" value="ECO:0007669"/>
    <property type="project" value="TreeGrafter"/>
</dbReference>
<organism evidence="4 5">
    <name type="scientific">Aspergillus pseudonomiae</name>
    <dbReference type="NCBI Taxonomy" id="1506151"/>
    <lineage>
        <taxon>Eukaryota</taxon>
        <taxon>Fungi</taxon>
        <taxon>Dikarya</taxon>
        <taxon>Ascomycota</taxon>
        <taxon>Pezizomycotina</taxon>
        <taxon>Eurotiomycetes</taxon>
        <taxon>Eurotiomycetidae</taxon>
        <taxon>Eurotiales</taxon>
        <taxon>Aspergillaceae</taxon>
        <taxon>Aspergillus</taxon>
        <taxon>Aspergillus subgen. Circumdati</taxon>
    </lineage>
</organism>
<dbReference type="PANTHER" id="PTHR31297">
    <property type="entry name" value="GLUCAN ENDO-1,6-BETA-GLUCOSIDASE B"/>
    <property type="match status" value="1"/>
</dbReference>
<sequence length="539" mass="60688">MVLHQQSHIFGDEYYLQKIVVVAKHPSSCCRTMTDSNYAPPTAEDIFRYRYQHGTNLGSMFVHGPWLSDGASSSDSGSSKELEEVKRSLKACGLEETRLKWEAHWRTSLTDFDIIWLKDVARCNSIRIPIGFFTLGPVFCTGTDFEGAASEVYVNCWNILKRLIEKCYHHGIGVLIDFQIIPGSMDRNSHSEIGIADFCASERSWTMATDCVTFIVQEVTYHAMAGVIGVQISSETDWKTCDLRKWYDEVLEITSCVNPSLPIYISDGGNFAEALDYALRKNRLESPVARSPIIVDTHKYYTTGSYQHMDPRAIISRLHSELSELSTRQGKVGSHRTAVDAYIGQYSCAMDAQTWARVDAAERPALTKTFGQEQSKQWESKTCGSAFVGYKIHRITGDEWDFERQVSTDAIPPPSWLAIPRAQVISKIAQAETQRLQSRESALSQHSDSPNTREHQQYALGWDLGFNDALNFFGALSRDVLTGGWNGGEKIGAVELWVRKRFADTGKLNEDFAEEWENGFRKGVSDFYDLVGINTNSVH</sequence>
<keyword evidence="2 4" id="KW-0378">Hydrolase</keyword>
<dbReference type="Gene3D" id="3.20.20.80">
    <property type="entry name" value="Glycosidases"/>
    <property type="match status" value="1"/>
</dbReference>
<evidence type="ECO:0000313" key="5">
    <source>
        <dbReference type="Proteomes" id="UP000325579"/>
    </source>
</evidence>
<evidence type="ECO:0000256" key="2">
    <source>
        <dbReference type="ARBA" id="ARBA00022801"/>
    </source>
</evidence>
<keyword evidence="3" id="KW-0326">Glycosidase</keyword>
<dbReference type="GeneID" id="43666944"/>
<dbReference type="Proteomes" id="UP000325579">
    <property type="component" value="Unassembled WGS sequence"/>
</dbReference>
<dbReference type="GO" id="GO:0046557">
    <property type="term" value="F:glucan endo-1,6-beta-glucosidase activity"/>
    <property type="evidence" value="ECO:0007669"/>
    <property type="project" value="TreeGrafter"/>
</dbReference>
<dbReference type="OrthoDB" id="1887033at2759"/>
<evidence type="ECO:0000256" key="3">
    <source>
        <dbReference type="ARBA" id="ARBA00023295"/>
    </source>
</evidence>
<dbReference type="EMBL" id="ML736780">
    <property type="protein sequence ID" value="KAE8403077.1"/>
    <property type="molecule type" value="Genomic_DNA"/>
</dbReference>
<dbReference type="RefSeq" id="XP_031940396.1">
    <property type="nucleotide sequence ID" value="XM_032082253.1"/>
</dbReference>
<accession>A0A5N7D9R8</accession>
<dbReference type="GO" id="GO:0009986">
    <property type="term" value="C:cell surface"/>
    <property type="evidence" value="ECO:0007669"/>
    <property type="project" value="TreeGrafter"/>
</dbReference>
<name>A0A5N7D9R8_9EURO</name>
<dbReference type="AlphaFoldDB" id="A0A5N7D9R8"/>
<dbReference type="InterPro" id="IPR017853">
    <property type="entry name" value="GH"/>
</dbReference>
<dbReference type="GO" id="GO:0009251">
    <property type="term" value="P:glucan catabolic process"/>
    <property type="evidence" value="ECO:0007669"/>
    <property type="project" value="TreeGrafter"/>
</dbReference>
<dbReference type="SUPFAM" id="SSF51445">
    <property type="entry name" value="(Trans)glycosidases"/>
    <property type="match status" value="1"/>
</dbReference>
<reference evidence="4 5" key="1">
    <citation type="submission" date="2019-04" db="EMBL/GenBank/DDBJ databases">
        <authorList>
            <consortium name="DOE Joint Genome Institute"/>
            <person name="Mondo S."/>
            <person name="Kjaerbolling I."/>
            <person name="Vesth T."/>
            <person name="Frisvad J.C."/>
            <person name="Nybo J.L."/>
            <person name="Theobald S."/>
            <person name="Kildgaard S."/>
            <person name="Isbrandt T."/>
            <person name="Kuo A."/>
            <person name="Sato A."/>
            <person name="Lyhne E.K."/>
            <person name="Kogle M.E."/>
            <person name="Wiebenga A."/>
            <person name="Kun R.S."/>
            <person name="Lubbers R.J."/>
            <person name="Makela M.R."/>
            <person name="Barry K."/>
            <person name="Chovatia M."/>
            <person name="Clum A."/>
            <person name="Daum C."/>
            <person name="Haridas S."/>
            <person name="He G."/>
            <person name="LaButti K."/>
            <person name="Lipzen A."/>
            <person name="Riley R."/>
            <person name="Salamov A."/>
            <person name="Simmons B.A."/>
            <person name="Magnuson J.K."/>
            <person name="Henrissat B."/>
            <person name="Mortensen U.H."/>
            <person name="Larsen T.O."/>
            <person name="Devries R.P."/>
            <person name="Grigoriev I.V."/>
            <person name="Machida M."/>
            <person name="Baker S.E."/>
            <person name="Andersen M.R."/>
            <person name="Cantor M.N."/>
            <person name="Hua S.X."/>
        </authorList>
    </citation>
    <scope>NUCLEOTIDE SEQUENCE [LARGE SCALE GENOMIC DNA]</scope>
    <source>
        <strain evidence="4 5">CBS 119388</strain>
    </source>
</reference>
<dbReference type="InterPro" id="IPR050386">
    <property type="entry name" value="Glycosyl_hydrolase_5"/>
</dbReference>
<protein>
    <submittedName>
        <fullName evidence="4">Glycoside hydrolase superfamily</fullName>
    </submittedName>
</protein>
<keyword evidence="5" id="KW-1185">Reference proteome</keyword>
<evidence type="ECO:0000313" key="4">
    <source>
        <dbReference type="EMBL" id="KAE8403077.1"/>
    </source>
</evidence>
<gene>
    <name evidence="4" type="ORF">BDV37DRAFT_251062</name>
</gene>
<comment type="similarity">
    <text evidence="1">Belongs to the glycosyl hydrolase 5 (cellulase A) family.</text>
</comment>
<evidence type="ECO:0000256" key="1">
    <source>
        <dbReference type="ARBA" id="ARBA00005641"/>
    </source>
</evidence>
<proteinExistence type="inferred from homology"/>
<dbReference type="PANTHER" id="PTHR31297:SF43">
    <property type="entry name" value="GLUCAN 1,3-BETA-GLUCOSIDASE 3"/>
    <property type="match status" value="1"/>
</dbReference>